<evidence type="ECO:0000313" key="2">
    <source>
        <dbReference type="EMBL" id="MBW6401789.1"/>
    </source>
</evidence>
<reference evidence="2 3" key="1">
    <citation type="submission" date="2021-07" db="EMBL/GenBank/DDBJ databases">
        <authorList>
            <person name="So Y."/>
        </authorList>
    </citation>
    <scope>NUCLEOTIDE SEQUENCE [LARGE SCALE GENOMIC DNA]</scope>
    <source>
        <strain evidence="2 3">HJA6</strain>
    </source>
</reference>
<dbReference type="Proteomes" id="UP001196565">
    <property type="component" value="Unassembled WGS sequence"/>
</dbReference>
<dbReference type="EMBL" id="JAHYBZ010000014">
    <property type="protein sequence ID" value="MBW6401789.1"/>
    <property type="molecule type" value="Genomic_DNA"/>
</dbReference>
<keyword evidence="3" id="KW-1185">Reference proteome</keyword>
<proteinExistence type="predicted"/>
<dbReference type="RefSeq" id="WP_219766659.1">
    <property type="nucleotide sequence ID" value="NZ_JAHYBZ010000014.1"/>
</dbReference>
<feature type="domain" description="YjiS-like" evidence="1">
    <location>
        <begin position="31"/>
        <end position="66"/>
    </location>
</feature>
<sequence>MSTDPTATTIRTAGYPGRRAIVAAPGPLMRLWHKAVDAVERRRALDHVARMDDRMLRDIGVHRGNVEDAVRQGREADKRVLPWWDR</sequence>
<evidence type="ECO:0000313" key="3">
    <source>
        <dbReference type="Proteomes" id="UP001196565"/>
    </source>
</evidence>
<name>A0ABS7AHJ7_9PROT</name>
<protein>
    <submittedName>
        <fullName evidence="2">DUF1127 domain-containing protein</fullName>
    </submittedName>
</protein>
<dbReference type="Pfam" id="PF06568">
    <property type="entry name" value="YjiS-like"/>
    <property type="match status" value="1"/>
</dbReference>
<gene>
    <name evidence="2" type="ORF">KPL78_28330</name>
</gene>
<organism evidence="2 3">
    <name type="scientific">Roseomonas alba</name>
    <dbReference type="NCBI Taxonomy" id="2846776"/>
    <lineage>
        <taxon>Bacteria</taxon>
        <taxon>Pseudomonadati</taxon>
        <taxon>Pseudomonadota</taxon>
        <taxon>Alphaproteobacteria</taxon>
        <taxon>Acetobacterales</taxon>
        <taxon>Roseomonadaceae</taxon>
        <taxon>Roseomonas</taxon>
    </lineage>
</organism>
<evidence type="ECO:0000259" key="1">
    <source>
        <dbReference type="Pfam" id="PF06568"/>
    </source>
</evidence>
<dbReference type="InterPro" id="IPR009506">
    <property type="entry name" value="YjiS-like"/>
</dbReference>
<accession>A0ABS7AHJ7</accession>
<comment type="caution">
    <text evidence="2">The sequence shown here is derived from an EMBL/GenBank/DDBJ whole genome shotgun (WGS) entry which is preliminary data.</text>
</comment>